<evidence type="ECO:0000256" key="6">
    <source>
        <dbReference type="ARBA" id="ARBA00022898"/>
    </source>
</evidence>
<protein>
    <recommendedName>
        <fullName evidence="4">threonine-phosphate decarboxylase</fullName>
        <ecNumber evidence="4">4.1.1.81</ecNumber>
    </recommendedName>
    <alternativeName>
        <fullName evidence="8">L-threonine-O-3-phosphate decarboxylase</fullName>
    </alternativeName>
</protein>
<comment type="cofactor">
    <cofactor evidence="1">
        <name>pyridoxal 5'-phosphate</name>
        <dbReference type="ChEBI" id="CHEBI:597326"/>
    </cofactor>
</comment>
<evidence type="ECO:0000256" key="9">
    <source>
        <dbReference type="ARBA" id="ARBA00048531"/>
    </source>
</evidence>
<keyword evidence="5" id="KW-0169">Cobalamin biosynthesis</keyword>
<dbReference type="GO" id="GO:0009236">
    <property type="term" value="P:cobalamin biosynthetic process"/>
    <property type="evidence" value="ECO:0007669"/>
    <property type="project" value="UniProtKB-UniPathway"/>
</dbReference>
<dbReference type="Pfam" id="PF00155">
    <property type="entry name" value="Aminotran_1_2"/>
    <property type="match status" value="1"/>
</dbReference>
<evidence type="ECO:0000259" key="10">
    <source>
        <dbReference type="Pfam" id="PF00155"/>
    </source>
</evidence>
<evidence type="ECO:0000256" key="3">
    <source>
        <dbReference type="ARBA" id="ARBA00004953"/>
    </source>
</evidence>
<proteinExistence type="predicted"/>
<dbReference type="Gene3D" id="3.40.640.10">
    <property type="entry name" value="Type I PLP-dependent aspartate aminotransferase-like (Major domain)"/>
    <property type="match status" value="1"/>
</dbReference>
<reference evidence="11 12" key="1">
    <citation type="journal article" date="2014" name="Int. J. Syst. Evol. Microbiol.">
        <title>Sneathiella chungangensis sp. nov., isolated from a marine sand, and emended description of the genus Sneathiella.</title>
        <authorList>
            <person name="Siamphan C."/>
            <person name="Kim H."/>
            <person name="Lee J.S."/>
            <person name="Kim W."/>
        </authorList>
    </citation>
    <scope>NUCLEOTIDE SEQUENCE [LARGE SCALE GENOMIC DNA]</scope>
    <source>
        <strain evidence="11 12">KCTC 32476</strain>
    </source>
</reference>
<dbReference type="InterPro" id="IPR015424">
    <property type="entry name" value="PyrdxlP-dep_Trfase"/>
</dbReference>
<gene>
    <name evidence="11" type="ORF">GQF03_06520</name>
</gene>
<dbReference type="PANTHER" id="PTHR42885">
    <property type="entry name" value="HISTIDINOL-PHOSPHATE AMINOTRANSFERASE-RELATED"/>
    <property type="match status" value="1"/>
</dbReference>
<evidence type="ECO:0000256" key="4">
    <source>
        <dbReference type="ARBA" id="ARBA00012285"/>
    </source>
</evidence>
<dbReference type="InterPro" id="IPR004838">
    <property type="entry name" value="NHTrfase_class1_PyrdxlP-BS"/>
</dbReference>
<evidence type="ECO:0000256" key="1">
    <source>
        <dbReference type="ARBA" id="ARBA00001933"/>
    </source>
</evidence>
<keyword evidence="7 11" id="KW-0456">Lyase</keyword>
<dbReference type="OrthoDB" id="9799304at2"/>
<name>A0A845MF07_9PROT</name>
<dbReference type="CDD" id="cd00609">
    <property type="entry name" value="AAT_like"/>
    <property type="match status" value="1"/>
</dbReference>
<keyword evidence="6" id="KW-0663">Pyridoxal phosphate</keyword>
<accession>A0A845MF07</accession>
<evidence type="ECO:0000256" key="2">
    <source>
        <dbReference type="ARBA" id="ARBA00003444"/>
    </source>
</evidence>
<keyword evidence="12" id="KW-1185">Reference proteome</keyword>
<dbReference type="AlphaFoldDB" id="A0A845MF07"/>
<sequence length="344" mass="38096">MIPTFPIAAESDAQLHGGDLESVTAEFAHARAEWLDLSTGINPRPYPIPQLRAEHWHRLPSKAAEKQLLDAARAYFGLPDGAEICALPGTQAAIQLLPRLLAPSEVAILSPTYNEHAANWRRAGHRVYEIEELSKIPESAGIVILVHPNNPDGRQFPKTMLLDLAIAMRQRNGWLIIDEAFADVTPDISLASDILPEGPIILRSFGKFFGLAGLRLGFLISTPHFMAKVRPELGPWAVSGIALEIGASALADRNWITQTRAELAVAARKLVELLRAAGLEISGHTDLFCLTESPESQALYRHLCERAILVRKFPERPNFLRFGLLGAENDWQRLETALRDWAIR</sequence>
<evidence type="ECO:0000313" key="12">
    <source>
        <dbReference type="Proteomes" id="UP000445696"/>
    </source>
</evidence>
<dbReference type="PROSITE" id="PS00105">
    <property type="entry name" value="AA_TRANSFER_CLASS_1"/>
    <property type="match status" value="1"/>
</dbReference>
<comment type="function">
    <text evidence="2">Decarboxylates L-threonine-O-3-phosphate to yield (R)-1-amino-2-propanol O-2-phosphate, the precursor for the linkage between the nucleotide loop and the corrin ring in cobalamin.</text>
</comment>
<dbReference type="PANTHER" id="PTHR42885:SF1">
    <property type="entry name" value="THREONINE-PHOSPHATE DECARBOXYLASE"/>
    <property type="match status" value="1"/>
</dbReference>
<comment type="caution">
    <text evidence="11">The sequence shown here is derived from an EMBL/GenBank/DDBJ whole genome shotgun (WGS) entry which is preliminary data.</text>
</comment>
<dbReference type="UniPathway" id="UPA00148"/>
<comment type="pathway">
    <text evidence="3">Cofactor biosynthesis; adenosylcobalamin biosynthesis.</text>
</comment>
<dbReference type="EMBL" id="WTVA01000002">
    <property type="protein sequence ID" value="MZR21980.1"/>
    <property type="molecule type" value="Genomic_DNA"/>
</dbReference>
<evidence type="ECO:0000256" key="7">
    <source>
        <dbReference type="ARBA" id="ARBA00023239"/>
    </source>
</evidence>
<dbReference type="GO" id="GO:0030170">
    <property type="term" value="F:pyridoxal phosphate binding"/>
    <property type="evidence" value="ECO:0007669"/>
    <property type="project" value="InterPro"/>
</dbReference>
<dbReference type="Gene3D" id="3.90.1150.10">
    <property type="entry name" value="Aspartate Aminotransferase, domain 1"/>
    <property type="match status" value="1"/>
</dbReference>
<evidence type="ECO:0000256" key="5">
    <source>
        <dbReference type="ARBA" id="ARBA00022573"/>
    </source>
</evidence>
<comment type="catalytic activity">
    <reaction evidence="9">
        <text>O-phospho-L-threonine + H(+) = (R)-1-aminopropan-2-yl phosphate + CO2</text>
        <dbReference type="Rhea" id="RHEA:11492"/>
        <dbReference type="ChEBI" id="CHEBI:15378"/>
        <dbReference type="ChEBI" id="CHEBI:16526"/>
        <dbReference type="ChEBI" id="CHEBI:58563"/>
        <dbReference type="ChEBI" id="CHEBI:58675"/>
        <dbReference type="EC" id="4.1.1.81"/>
    </reaction>
</comment>
<feature type="domain" description="Aminotransferase class I/classII large" evidence="10">
    <location>
        <begin position="55"/>
        <end position="324"/>
    </location>
</feature>
<dbReference type="Proteomes" id="UP000445696">
    <property type="component" value="Unassembled WGS sequence"/>
</dbReference>
<evidence type="ECO:0000256" key="8">
    <source>
        <dbReference type="ARBA" id="ARBA00029996"/>
    </source>
</evidence>
<dbReference type="NCBIfam" id="TIGR01140">
    <property type="entry name" value="L_thr_O3P_dcar"/>
    <property type="match status" value="1"/>
</dbReference>
<dbReference type="InterPro" id="IPR005860">
    <property type="entry name" value="CobD"/>
</dbReference>
<dbReference type="RefSeq" id="WP_161338403.1">
    <property type="nucleotide sequence ID" value="NZ_JBHSDG010000006.1"/>
</dbReference>
<dbReference type="SUPFAM" id="SSF53383">
    <property type="entry name" value="PLP-dependent transferases"/>
    <property type="match status" value="1"/>
</dbReference>
<evidence type="ECO:0000313" key="11">
    <source>
        <dbReference type="EMBL" id="MZR21980.1"/>
    </source>
</evidence>
<dbReference type="InterPro" id="IPR004839">
    <property type="entry name" value="Aminotransferase_I/II_large"/>
</dbReference>
<dbReference type="InterPro" id="IPR015421">
    <property type="entry name" value="PyrdxlP-dep_Trfase_major"/>
</dbReference>
<organism evidence="11 12">
    <name type="scientific">Sneathiella chungangensis</name>
    <dbReference type="NCBI Taxonomy" id="1418234"/>
    <lineage>
        <taxon>Bacteria</taxon>
        <taxon>Pseudomonadati</taxon>
        <taxon>Pseudomonadota</taxon>
        <taxon>Alphaproteobacteria</taxon>
        <taxon>Sneathiellales</taxon>
        <taxon>Sneathiellaceae</taxon>
        <taxon>Sneathiella</taxon>
    </lineage>
</organism>
<dbReference type="EC" id="4.1.1.81" evidence="4"/>
<dbReference type="GO" id="GO:0048472">
    <property type="term" value="F:threonine-phosphate decarboxylase activity"/>
    <property type="evidence" value="ECO:0007669"/>
    <property type="project" value="UniProtKB-EC"/>
</dbReference>
<dbReference type="InterPro" id="IPR015422">
    <property type="entry name" value="PyrdxlP-dep_Trfase_small"/>
</dbReference>